<evidence type="ECO:0000313" key="1">
    <source>
        <dbReference type="EMBL" id="CAG8976571.1"/>
    </source>
</evidence>
<dbReference type="OrthoDB" id="10554900at2759"/>
<reference evidence="1" key="1">
    <citation type="submission" date="2021-07" db="EMBL/GenBank/DDBJ databases">
        <authorList>
            <person name="Durling M."/>
        </authorList>
    </citation>
    <scope>NUCLEOTIDE SEQUENCE</scope>
</reference>
<proteinExistence type="predicted"/>
<dbReference type="EMBL" id="CAJVRM010000183">
    <property type="protein sequence ID" value="CAG8976571.1"/>
    <property type="molecule type" value="Genomic_DNA"/>
</dbReference>
<accession>A0A9N9LQ17</accession>
<sequence>MIAIDVKDMLDEERDDVNRKLKQWEHLVQKDLKCPASTPVEVWLKRSPCILRRLHDSHRREGYVGRRACRRETEAEAYPLVSTKDVN</sequence>
<dbReference type="Proteomes" id="UP000701801">
    <property type="component" value="Unassembled WGS sequence"/>
</dbReference>
<dbReference type="AlphaFoldDB" id="A0A9N9LQ17"/>
<gene>
    <name evidence="1" type="ORF">HYALB_00012568</name>
</gene>
<comment type="caution">
    <text evidence="1">The sequence shown here is derived from an EMBL/GenBank/DDBJ whole genome shotgun (WGS) entry which is preliminary data.</text>
</comment>
<evidence type="ECO:0000313" key="2">
    <source>
        <dbReference type="Proteomes" id="UP000701801"/>
    </source>
</evidence>
<name>A0A9N9LQ17_9HELO</name>
<keyword evidence="2" id="KW-1185">Reference proteome</keyword>
<protein>
    <submittedName>
        <fullName evidence="1">Uncharacterized protein</fullName>
    </submittedName>
</protein>
<organism evidence="1 2">
    <name type="scientific">Hymenoscyphus albidus</name>
    <dbReference type="NCBI Taxonomy" id="595503"/>
    <lineage>
        <taxon>Eukaryota</taxon>
        <taxon>Fungi</taxon>
        <taxon>Dikarya</taxon>
        <taxon>Ascomycota</taxon>
        <taxon>Pezizomycotina</taxon>
        <taxon>Leotiomycetes</taxon>
        <taxon>Helotiales</taxon>
        <taxon>Helotiaceae</taxon>
        <taxon>Hymenoscyphus</taxon>
    </lineage>
</organism>